<dbReference type="GO" id="GO:0022857">
    <property type="term" value="F:transmembrane transporter activity"/>
    <property type="evidence" value="ECO:0007669"/>
    <property type="project" value="UniProtKB-UniRule"/>
</dbReference>
<keyword evidence="12" id="KW-1185">Reference proteome</keyword>
<dbReference type="RefSeq" id="WP_175134747.1">
    <property type="nucleotide sequence ID" value="NZ_CADIJV010000026.1"/>
</dbReference>
<evidence type="ECO:0000256" key="1">
    <source>
        <dbReference type="ARBA" id="ARBA00004429"/>
    </source>
</evidence>
<feature type="transmembrane region" description="Helical" evidence="9">
    <location>
        <begin position="104"/>
        <end position="122"/>
    </location>
</feature>
<evidence type="ECO:0000256" key="9">
    <source>
        <dbReference type="RuleBase" id="RU369079"/>
    </source>
</evidence>
<feature type="transmembrane region" description="Helical" evidence="9">
    <location>
        <begin position="65"/>
        <end position="83"/>
    </location>
</feature>
<evidence type="ECO:0000259" key="10">
    <source>
        <dbReference type="Pfam" id="PF04290"/>
    </source>
</evidence>
<keyword evidence="3" id="KW-1003">Cell membrane</keyword>
<gene>
    <name evidence="11" type="ORF">LMG26788_04397</name>
</gene>
<feature type="transmembrane region" description="Helical" evidence="9">
    <location>
        <begin position="142"/>
        <end position="162"/>
    </location>
</feature>
<keyword evidence="4 9" id="KW-0997">Cell inner membrane</keyword>
<feature type="transmembrane region" description="Helical" evidence="9">
    <location>
        <begin position="28"/>
        <end position="50"/>
    </location>
</feature>
<dbReference type="Proteomes" id="UP000494203">
    <property type="component" value="Unassembled WGS sequence"/>
</dbReference>
<evidence type="ECO:0000256" key="3">
    <source>
        <dbReference type="ARBA" id="ARBA00022475"/>
    </source>
</evidence>
<dbReference type="EMBL" id="CADIKZ010000013">
    <property type="protein sequence ID" value="CAB3903384.1"/>
    <property type="molecule type" value="Genomic_DNA"/>
</dbReference>
<dbReference type="GO" id="GO:0015740">
    <property type="term" value="P:C4-dicarboxylate transport"/>
    <property type="evidence" value="ECO:0007669"/>
    <property type="project" value="TreeGrafter"/>
</dbReference>
<evidence type="ECO:0000256" key="7">
    <source>
        <dbReference type="ARBA" id="ARBA00023136"/>
    </source>
</evidence>
<dbReference type="AlphaFoldDB" id="A0A6S7EA08"/>
<evidence type="ECO:0000256" key="6">
    <source>
        <dbReference type="ARBA" id="ARBA00022989"/>
    </source>
</evidence>
<keyword evidence="5 9" id="KW-0812">Transmembrane</keyword>
<keyword evidence="7 9" id="KW-0472">Membrane</keyword>
<keyword evidence="2 9" id="KW-0813">Transport</keyword>
<dbReference type="GO" id="GO:0005886">
    <property type="term" value="C:plasma membrane"/>
    <property type="evidence" value="ECO:0007669"/>
    <property type="project" value="UniProtKB-SubCell"/>
</dbReference>
<dbReference type="InterPro" id="IPR055348">
    <property type="entry name" value="DctQ"/>
</dbReference>
<name>A0A6S7EA08_9BURK</name>
<sequence length="196" mass="21647">MSERCASHEKFLALQRTMLAINNLAEKCAGLFLLGMLIAISVSVFARLLYTYTGIPLTTPWAEELARYLMVGSVFIGGAAAAYHLRLIGVDIFVSLVPRRLARWLRLVSHLLTLALAMLLVWKSVRLIELGLKQWSPAMEMPMAYVYALMAIGCLLMCANTLTNAARELLDAPSPLRESAEMEEAMEIKSSVEGAL</sequence>
<evidence type="ECO:0000313" key="11">
    <source>
        <dbReference type="EMBL" id="CAB3903384.1"/>
    </source>
</evidence>
<dbReference type="PANTHER" id="PTHR35011">
    <property type="entry name" value="2,3-DIKETO-L-GULONATE TRAP TRANSPORTER SMALL PERMEASE PROTEIN YIAM"/>
    <property type="match status" value="1"/>
</dbReference>
<protein>
    <recommendedName>
        <fullName evidence="9">TRAP transporter small permease protein</fullName>
    </recommendedName>
</protein>
<keyword evidence="6 9" id="KW-1133">Transmembrane helix</keyword>
<feature type="domain" description="Tripartite ATP-independent periplasmic transporters DctQ component" evidence="10">
    <location>
        <begin position="38"/>
        <end position="169"/>
    </location>
</feature>
<comment type="function">
    <text evidence="9">Part of the tripartite ATP-independent periplasmic (TRAP) transport system.</text>
</comment>
<evidence type="ECO:0000313" key="12">
    <source>
        <dbReference type="Proteomes" id="UP000494203"/>
    </source>
</evidence>
<accession>A0A6S7EA08</accession>
<organism evidence="11 12">
    <name type="scientific">Achromobacter pulmonis</name>
    <dbReference type="NCBI Taxonomy" id="1389932"/>
    <lineage>
        <taxon>Bacteria</taxon>
        <taxon>Pseudomonadati</taxon>
        <taxon>Pseudomonadota</taxon>
        <taxon>Betaproteobacteria</taxon>
        <taxon>Burkholderiales</taxon>
        <taxon>Alcaligenaceae</taxon>
        <taxon>Achromobacter</taxon>
    </lineage>
</organism>
<evidence type="ECO:0000256" key="5">
    <source>
        <dbReference type="ARBA" id="ARBA00022692"/>
    </source>
</evidence>
<evidence type="ECO:0000256" key="2">
    <source>
        <dbReference type="ARBA" id="ARBA00022448"/>
    </source>
</evidence>
<evidence type="ECO:0000256" key="4">
    <source>
        <dbReference type="ARBA" id="ARBA00022519"/>
    </source>
</evidence>
<comment type="subcellular location">
    <subcellularLocation>
        <location evidence="1 9">Cell inner membrane</location>
        <topology evidence="1 9">Multi-pass membrane protein</topology>
    </subcellularLocation>
</comment>
<comment type="similarity">
    <text evidence="8 9">Belongs to the TRAP transporter small permease family.</text>
</comment>
<dbReference type="Pfam" id="PF04290">
    <property type="entry name" value="DctQ"/>
    <property type="match status" value="1"/>
</dbReference>
<proteinExistence type="inferred from homology"/>
<evidence type="ECO:0000256" key="8">
    <source>
        <dbReference type="ARBA" id="ARBA00038436"/>
    </source>
</evidence>
<comment type="subunit">
    <text evidence="9">The complex comprises the extracytoplasmic solute receptor protein and the two transmembrane proteins.</text>
</comment>
<dbReference type="PANTHER" id="PTHR35011:SF2">
    <property type="entry name" value="2,3-DIKETO-L-GULONATE TRAP TRANSPORTER SMALL PERMEASE PROTEIN YIAM"/>
    <property type="match status" value="1"/>
</dbReference>
<dbReference type="InterPro" id="IPR007387">
    <property type="entry name" value="TRAP_DctQ"/>
</dbReference>
<reference evidence="11 12" key="1">
    <citation type="submission" date="2020-04" db="EMBL/GenBank/DDBJ databases">
        <authorList>
            <person name="De Canck E."/>
        </authorList>
    </citation>
    <scope>NUCLEOTIDE SEQUENCE [LARGE SCALE GENOMIC DNA]</scope>
    <source>
        <strain evidence="11 12">LMG 26788</strain>
    </source>
</reference>